<proteinExistence type="predicted"/>
<dbReference type="EMBL" id="ML179471">
    <property type="protein sequence ID" value="THU86945.1"/>
    <property type="molecule type" value="Genomic_DNA"/>
</dbReference>
<name>A0A4V4HDF7_DENBC</name>
<evidence type="ECO:0000313" key="3">
    <source>
        <dbReference type="Proteomes" id="UP000297245"/>
    </source>
</evidence>
<reference evidence="2 3" key="1">
    <citation type="journal article" date="2019" name="Nat. Ecol. Evol.">
        <title>Megaphylogeny resolves global patterns of mushroom evolution.</title>
        <authorList>
            <person name="Varga T."/>
            <person name="Krizsan K."/>
            <person name="Foldi C."/>
            <person name="Dima B."/>
            <person name="Sanchez-Garcia M."/>
            <person name="Sanchez-Ramirez S."/>
            <person name="Szollosi G.J."/>
            <person name="Szarkandi J.G."/>
            <person name="Papp V."/>
            <person name="Albert L."/>
            <person name="Andreopoulos W."/>
            <person name="Angelini C."/>
            <person name="Antonin V."/>
            <person name="Barry K.W."/>
            <person name="Bougher N.L."/>
            <person name="Buchanan P."/>
            <person name="Buyck B."/>
            <person name="Bense V."/>
            <person name="Catcheside P."/>
            <person name="Chovatia M."/>
            <person name="Cooper J."/>
            <person name="Damon W."/>
            <person name="Desjardin D."/>
            <person name="Finy P."/>
            <person name="Geml J."/>
            <person name="Haridas S."/>
            <person name="Hughes K."/>
            <person name="Justo A."/>
            <person name="Karasinski D."/>
            <person name="Kautmanova I."/>
            <person name="Kiss B."/>
            <person name="Kocsube S."/>
            <person name="Kotiranta H."/>
            <person name="LaButti K.M."/>
            <person name="Lechner B.E."/>
            <person name="Liimatainen K."/>
            <person name="Lipzen A."/>
            <person name="Lukacs Z."/>
            <person name="Mihaltcheva S."/>
            <person name="Morgado L.N."/>
            <person name="Niskanen T."/>
            <person name="Noordeloos M.E."/>
            <person name="Ohm R.A."/>
            <person name="Ortiz-Santana B."/>
            <person name="Ovrebo C."/>
            <person name="Racz N."/>
            <person name="Riley R."/>
            <person name="Savchenko A."/>
            <person name="Shiryaev A."/>
            <person name="Soop K."/>
            <person name="Spirin V."/>
            <person name="Szebenyi C."/>
            <person name="Tomsovsky M."/>
            <person name="Tulloss R.E."/>
            <person name="Uehling J."/>
            <person name="Grigoriev I.V."/>
            <person name="Vagvolgyi C."/>
            <person name="Papp T."/>
            <person name="Martin F.M."/>
            <person name="Miettinen O."/>
            <person name="Hibbett D.S."/>
            <person name="Nagy L.G."/>
        </authorList>
    </citation>
    <scope>NUCLEOTIDE SEQUENCE [LARGE SCALE GENOMIC DNA]</scope>
    <source>
        <strain evidence="2 3">CBS 962.96</strain>
    </source>
</reference>
<dbReference type="OrthoDB" id="9991317at2759"/>
<accession>A0A4V4HDF7</accession>
<dbReference type="InterPro" id="IPR024983">
    <property type="entry name" value="CHAT_dom"/>
</dbReference>
<dbReference type="Proteomes" id="UP000297245">
    <property type="component" value="Unassembled WGS sequence"/>
</dbReference>
<feature type="domain" description="CHAT" evidence="1">
    <location>
        <begin position="8"/>
        <end position="119"/>
    </location>
</feature>
<sequence length="128" mass="13689">MLCFCPILSELEQALYENAHHSLPHITWCATGLLALLPLHAVGIYGSGDPTKDMNISDFAVSSYTTMLTTMLGSGSTPKQDLTKTPSVLIVSQPSTPGLPPLPGIVKEVEAIESYASPNQLPHPPSYQ</sequence>
<keyword evidence="3" id="KW-1185">Reference proteome</keyword>
<protein>
    <recommendedName>
        <fullName evidence="1">CHAT domain-containing protein</fullName>
    </recommendedName>
</protein>
<dbReference type="AlphaFoldDB" id="A0A4V4HDF7"/>
<evidence type="ECO:0000259" key="1">
    <source>
        <dbReference type="Pfam" id="PF12770"/>
    </source>
</evidence>
<dbReference type="Pfam" id="PF12770">
    <property type="entry name" value="CHAT"/>
    <property type="match status" value="1"/>
</dbReference>
<organism evidence="2 3">
    <name type="scientific">Dendrothele bispora (strain CBS 962.96)</name>
    <dbReference type="NCBI Taxonomy" id="1314807"/>
    <lineage>
        <taxon>Eukaryota</taxon>
        <taxon>Fungi</taxon>
        <taxon>Dikarya</taxon>
        <taxon>Basidiomycota</taxon>
        <taxon>Agaricomycotina</taxon>
        <taxon>Agaricomycetes</taxon>
        <taxon>Agaricomycetidae</taxon>
        <taxon>Agaricales</taxon>
        <taxon>Agaricales incertae sedis</taxon>
        <taxon>Dendrothele</taxon>
    </lineage>
</organism>
<evidence type="ECO:0000313" key="2">
    <source>
        <dbReference type="EMBL" id="THU86945.1"/>
    </source>
</evidence>
<gene>
    <name evidence="2" type="ORF">K435DRAFT_804694</name>
</gene>